<dbReference type="Gene3D" id="3.90.550.10">
    <property type="entry name" value="Spore Coat Polysaccharide Biosynthesis Protein SpsA, Chain A"/>
    <property type="match status" value="2"/>
</dbReference>
<reference evidence="4 5" key="1">
    <citation type="submission" date="2021-07" db="EMBL/GenBank/DDBJ databases">
        <title>Streptococcus humanmilk sp.nov.,a novel bacteria of streptococcus.</title>
        <authorList>
            <person name="Han F."/>
        </authorList>
    </citation>
    <scope>NUCLEOTIDE SEQUENCE [LARGE SCALE GENOMIC DNA]</scope>
    <source>
        <strain evidence="4 5">IMAU99125</strain>
    </source>
</reference>
<keyword evidence="2" id="KW-0808">Transferase</keyword>
<evidence type="ECO:0000256" key="1">
    <source>
        <dbReference type="ARBA" id="ARBA00022676"/>
    </source>
</evidence>
<feature type="domain" description="Glycosyltransferase 2-like" evidence="3">
    <location>
        <begin position="311"/>
        <end position="452"/>
    </location>
</feature>
<feature type="domain" description="Glycosyltransferase 2-like" evidence="3">
    <location>
        <begin position="7"/>
        <end position="179"/>
    </location>
</feature>
<dbReference type="PANTHER" id="PTHR22916:SF51">
    <property type="entry name" value="GLYCOSYLTRANSFERASE EPSH-RELATED"/>
    <property type="match status" value="1"/>
</dbReference>
<evidence type="ECO:0000313" key="5">
    <source>
        <dbReference type="Proteomes" id="UP000767465"/>
    </source>
</evidence>
<evidence type="ECO:0000313" key="4">
    <source>
        <dbReference type="EMBL" id="MBW7581541.1"/>
    </source>
</evidence>
<gene>
    <name evidence="4" type="ORF">KV696_04100</name>
</gene>
<accession>A0ABS7DU62</accession>
<dbReference type="InterPro" id="IPR001173">
    <property type="entry name" value="Glyco_trans_2-like"/>
</dbReference>
<evidence type="ECO:0000259" key="3">
    <source>
        <dbReference type="Pfam" id="PF00535"/>
    </source>
</evidence>
<comment type="caution">
    <text evidence="4">The sequence shown here is derived from an EMBL/GenBank/DDBJ whole genome shotgun (WGS) entry which is preliminary data.</text>
</comment>
<protein>
    <submittedName>
        <fullName evidence="4">Glycosyltransferase</fullName>
    </submittedName>
</protein>
<sequence length="596" mass="70019">MRETQISIIVPVYNVEPYLRQCLDSILGQTFTNFEVLLINDGSPDSSGDICREYVAKDSRFHYFEKENGGLSDARNYGIERAQGEYLTFIDSDDFVNEKHLENLFLASRLTNADITIGGFSRFENGTFWLYQDHFSSDSLVSFTSAQAIQHLDSMFDVPFLNFSIVCGKLFKRDLFKELRFQYGKYAEDQFIIWKLYLKARSIYTFNVDSYVYRINNTGMSSVFSLKHLDYIDALEERIKFTKDIDGIDIGLSFNMYRYVLKRNLDQLEEHQFLDEASQIRRKLELAEREEYPFLFDESYSDMGGPKELISIIVPIYNVESYLRMCLDSIEHQTYSNIEVLLINDGSPDSSGEICQEYVARDSRFRYFEKENGGLSDARNYGIERSNGMYLTFVDSDDWVEPTYIDDMYQAALKNDSEIVVSNYTQFDVKENHYLVHVWDDYYEETYERKELINRLPLLERRDYSFITSWGILFSRSLFDNIQFPKGKLIEDGRTNYKLFAKSSCSTYINKSLYIYRIGKEGSIINTVTEKLLIDKLEYVLERLAIYTIKGWNSFDEKENTLGYIRKGWEEAKEAGLQDTEIFRRYTEILNLIDND</sequence>
<keyword evidence="1" id="KW-0328">Glycosyltransferase</keyword>
<organism evidence="4 5">
    <name type="scientific">Streptococcus humanilactis</name>
    <dbReference type="NCBI Taxonomy" id="2841061"/>
    <lineage>
        <taxon>Bacteria</taxon>
        <taxon>Bacillati</taxon>
        <taxon>Bacillota</taxon>
        <taxon>Bacilli</taxon>
        <taxon>Lactobacillales</taxon>
        <taxon>Streptococcaceae</taxon>
        <taxon>Streptococcus</taxon>
        <taxon>Streptococcus mitis group</taxon>
    </lineage>
</organism>
<evidence type="ECO:0000256" key="2">
    <source>
        <dbReference type="ARBA" id="ARBA00022679"/>
    </source>
</evidence>
<dbReference type="Pfam" id="PF00535">
    <property type="entry name" value="Glycos_transf_2"/>
    <property type="match status" value="2"/>
</dbReference>
<name>A0ABS7DU62_9STRE</name>
<dbReference type="RefSeq" id="WP_219966931.1">
    <property type="nucleotide sequence ID" value="NZ_JAHXBZ010000001.1"/>
</dbReference>
<dbReference type="Proteomes" id="UP000767465">
    <property type="component" value="Unassembled WGS sequence"/>
</dbReference>
<keyword evidence="5" id="KW-1185">Reference proteome</keyword>
<dbReference type="InterPro" id="IPR029044">
    <property type="entry name" value="Nucleotide-diphossugar_trans"/>
</dbReference>
<dbReference type="EMBL" id="JAHXBZ010000001">
    <property type="protein sequence ID" value="MBW7581541.1"/>
    <property type="molecule type" value="Genomic_DNA"/>
</dbReference>
<dbReference type="CDD" id="cd00761">
    <property type="entry name" value="Glyco_tranf_GTA_type"/>
    <property type="match status" value="2"/>
</dbReference>
<dbReference type="PANTHER" id="PTHR22916">
    <property type="entry name" value="GLYCOSYLTRANSFERASE"/>
    <property type="match status" value="1"/>
</dbReference>
<proteinExistence type="predicted"/>
<dbReference type="SUPFAM" id="SSF53448">
    <property type="entry name" value="Nucleotide-diphospho-sugar transferases"/>
    <property type="match status" value="2"/>
</dbReference>